<accession>A0A540K8U4</accession>
<dbReference type="InterPro" id="IPR051826">
    <property type="entry name" value="E3_ubiquitin-ligase_domain"/>
</dbReference>
<keyword evidence="1" id="KW-0479">Metal-binding</keyword>
<sequence>MEVYHETCQTLTYDAKPLATQVQDSSDRPENPRVSLEIDLSLFVNKKYYVNISEESEDDEAERIPIFQDKELKELPSKSLRITVHDVRYLDDHNAYKENKDGISGMLKEHEIIKGESMRNLVVERILNQGRRIGESDSNKGPKKLRLRVDMKRDHIWDMCEMCSDERVIARDAQLQKTLKRARVVADDHDDEEDEDEDEDGDEVGERKKRRIVHEGEVCCVCTEEFVAGSKDVKYLPCSHVFHGKCIGAWLRERKDSCPVCRYCVELPNIEHGSQDKIEKPMCTTDFKDS</sequence>
<dbReference type="GO" id="GO:0008270">
    <property type="term" value="F:zinc ion binding"/>
    <property type="evidence" value="ECO:0007669"/>
    <property type="project" value="UniProtKB-KW"/>
</dbReference>
<dbReference type="PANTHER" id="PTHR22765">
    <property type="entry name" value="RING FINGER AND PROTEASE ASSOCIATED DOMAIN-CONTAINING"/>
    <property type="match status" value="1"/>
</dbReference>
<comment type="caution">
    <text evidence="4">The sequence shown here is derived from an EMBL/GenBank/DDBJ whole genome shotgun (WGS) entry which is preliminary data.</text>
</comment>
<evidence type="ECO:0000259" key="3">
    <source>
        <dbReference type="PROSITE" id="PS50089"/>
    </source>
</evidence>
<gene>
    <name evidence="4" type="ORF">C1H46_043815</name>
</gene>
<feature type="region of interest" description="Disordered" evidence="2">
    <location>
        <begin position="181"/>
        <end position="205"/>
    </location>
</feature>
<protein>
    <recommendedName>
        <fullName evidence="3">RING-type domain-containing protein</fullName>
    </recommendedName>
</protein>
<organism evidence="4 5">
    <name type="scientific">Malus baccata</name>
    <name type="common">Siberian crab apple</name>
    <name type="synonym">Pyrus baccata</name>
    <dbReference type="NCBI Taxonomy" id="106549"/>
    <lineage>
        <taxon>Eukaryota</taxon>
        <taxon>Viridiplantae</taxon>
        <taxon>Streptophyta</taxon>
        <taxon>Embryophyta</taxon>
        <taxon>Tracheophyta</taxon>
        <taxon>Spermatophyta</taxon>
        <taxon>Magnoliopsida</taxon>
        <taxon>eudicotyledons</taxon>
        <taxon>Gunneridae</taxon>
        <taxon>Pentapetalae</taxon>
        <taxon>rosids</taxon>
        <taxon>fabids</taxon>
        <taxon>Rosales</taxon>
        <taxon>Rosaceae</taxon>
        <taxon>Amygdaloideae</taxon>
        <taxon>Maleae</taxon>
        <taxon>Malus</taxon>
    </lineage>
</organism>
<feature type="domain" description="RING-type" evidence="3">
    <location>
        <begin position="219"/>
        <end position="262"/>
    </location>
</feature>
<dbReference type="EMBL" id="VIEB01001719">
    <property type="protein sequence ID" value="TQD70645.1"/>
    <property type="molecule type" value="Genomic_DNA"/>
</dbReference>
<evidence type="ECO:0000313" key="4">
    <source>
        <dbReference type="EMBL" id="TQD70645.1"/>
    </source>
</evidence>
<keyword evidence="1" id="KW-0863">Zinc-finger</keyword>
<dbReference type="GO" id="GO:0006511">
    <property type="term" value="P:ubiquitin-dependent protein catabolic process"/>
    <property type="evidence" value="ECO:0007669"/>
    <property type="project" value="TreeGrafter"/>
</dbReference>
<evidence type="ECO:0000256" key="2">
    <source>
        <dbReference type="SAM" id="MobiDB-lite"/>
    </source>
</evidence>
<reference evidence="4 5" key="1">
    <citation type="journal article" date="2019" name="G3 (Bethesda)">
        <title>Sequencing of a Wild Apple (Malus baccata) Genome Unravels the Differences Between Cultivated and Wild Apple Species Regarding Disease Resistance and Cold Tolerance.</title>
        <authorList>
            <person name="Chen X."/>
        </authorList>
    </citation>
    <scope>NUCLEOTIDE SEQUENCE [LARGE SCALE GENOMIC DNA]</scope>
    <source>
        <strain evidence="5">cv. Shandingzi</strain>
        <tissue evidence="4">Leaves</tissue>
    </source>
</reference>
<keyword evidence="1" id="KW-0862">Zinc</keyword>
<dbReference type="Pfam" id="PF13639">
    <property type="entry name" value="zf-RING_2"/>
    <property type="match status" value="1"/>
</dbReference>
<dbReference type="AlphaFoldDB" id="A0A540K8U4"/>
<dbReference type="SMART" id="SM00184">
    <property type="entry name" value="RING"/>
    <property type="match status" value="1"/>
</dbReference>
<evidence type="ECO:0000313" key="5">
    <source>
        <dbReference type="Proteomes" id="UP000315295"/>
    </source>
</evidence>
<keyword evidence="5" id="KW-1185">Reference proteome</keyword>
<dbReference type="InterPro" id="IPR013083">
    <property type="entry name" value="Znf_RING/FYVE/PHD"/>
</dbReference>
<proteinExistence type="predicted"/>
<dbReference type="GO" id="GO:0061630">
    <property type="term" value="F:ubiquitin protein ligase activity"/>
    <property type="evidence" value="ECO:0007669"/>
    <property type="project" value="TreeGrafter"/>
</dbReference>
<dbReference type="PROSITE" id="PS50089">
    <property type="entry name" value="ZF_RING_2"/>
    <property type="match status" value="1"/>
</dbReference>
<dbReference type="Gene3D" id="3.30.40.10">
    <property type="entry name" value="Zinc/RING finger domain, C3HC4 (zinc finger)"/>
    <property type="match status" value="1"/>
</dbReference>
<dbReference type="PANTHER" id="PTHR22765:SF434">
    <property type="entry name" value="GB|AAD18119.1-RELATED"/>
    <property type="match status" value="1"/>
</dbReference>
<name>A0A540K8U4_MALBA</name>
<dbReference type="SUPFAM" id="SSF57850">
    <property type="entry name" value="RING/U-box"/>
    <property type="match status" value="1"/>
</dbReference>
<evidence type="ECO:0000256" key="1">
    <source>
        <dbReference type="PROSITE-ProRule" id="PRU00175"/>
    </source>
</evidence>
<dbReference type="Proteomes" id="UP000315295">
    <property type="component" value="Unassembled WGS sequence"/>
</dbReference>
<dbReference type="InterPro" id="IPR001841">
    <property type="entry name" value="Znf_RING"/>
</dbReference>
<feature type="compositionally biased region" description="Acidic residues" evidence="2">
    <location>
        <begin position="188"/>
        <end position="203"/>
    </location>
</feature>